<dbReference type="GeneID" id="85474817"/>
<reference evidence="1" key="1">
    <citation type="submission" date="2021-06" db="EMBL/GenBank/DDBJ databases">
        <title>Comparative genomics, transcriptomics and evolutionary studies reveal genomic signatures of adaptation to plant cell wall in hemibiotrophic fungi.</title>
        <authorList>
            <consortium name="DOE Joint Genome Institute"/>
            <person name="Baroncelli R."/>
            <person name="Diaz J.F."/>
            <person name="Benocci T."/>
            <person name="Peng M."/>
            <person name="Battaglia E."/>
            <person name="Haridas S."/>
            <person name="Andreopoulos W."/>
            <person name="Labutti K."/>
            <person name="Pangilinan J."/>
            <person name="Floch G.L."/>
            <person name="Makela M.R."/>
            <person name="Henrissat B."/>
            <person name="Grigoriev I.V."/>
            <person name="Crouch J.A."/>
            <person name="De Vries R.P."/>
            <person name="Sukno S.A."/>
            <person name="Thon M.R."/>
        </authorList>
    </citation>
    <scope>NUCLEOTIDE SEQUENCE</scope>
    <source>
        <strain evidence="1">CBS 102054</strain>
    </source>
</reference>
<gene>
    <name evidence="1" type="ORF">BDP81DRAFT_422018</name>
</gene>
<keyword evidence="2" id="KW-1185">Reference proteome</keyword>
<name>A0AAJ0EKG5_9PEZI</name>
<dbReference type="Proteomes" id="UP001243989">
    <property type="component" value="Unassembled WGS sequence"/>
</dbReference>
<evidence type="ECO:0000313" key="1">
    <source>
        <dbReference type="EMBL" id="KAK1639895.1"/>
    </source>
</evidence>
<dbReference type="RefSeq" id="XP_060448502.1">
    <property type="nucleotide sequence ID" value="XM_060589955.1"/>
</dbReference>
<evidence type="ECO:0000313" key="2">
    <source>
        <dbReference type="Proteomes" id="UP001243989"/>
    </source>
</evidence>
<protein>
    <submittedName>
        <fullName evidence="1">Uncharacterized protein</fullName>
    </submittedName>
</protein>
<dbReference type="AlphaFoldDB" id="A0AAJ0EKG5"/>
<comment type="caution">
    <text evidence="1">The sequence shown here is derived from an EMBL/GenBank/DDBJ whole genome shotgun (WGS) entry which is preliminary data.</text>
</comment>
<proteinExistence type="predicted"/>
<accession>A0AAJ0EKG5</accession>
<sequence length="144" mass="16278">MGSGLSSVSNSYPSCTYRQTLNEQGKVRCRVGDTNHDSSWGRAQGRSRTRQPEQASLVLRVVTALGCVNDVWSTKCHCRRRCRRSSSFSVLLPSCSLSPLLRTKLSSVCPQRSSLVCTWHCPSRGLPWREPLVARRHGWVWTRM</sequence>
<dbReference type="EMBL" id="JAHMHQ010000005">
    <property type="protein sequence ID" value="KAK1639895.1"/>
    <property type="molecule type" value="Genomic_DNA"/>
</dbReference>
<organism evidence="1 2">
    <name type="scientific">Colletotrichum phormii</name>
    <dbReference type="NCBI Taxonomy" id="359342"/>
    <lineage>
        <taxon>Eukaryota</taxon>
        <taxon>Fungi</taxon>
        <taxon>Dikarya</taxon>
        <taxon>Ascomycota</taxon>
        <taxon>Pezizomycotina</taxon>
        <taxon>Sordariomycetes</taxon>
        <taxon>Hypocreomycetidae</taxon>
        <taxon>Glomerellales</taxon>
        <taxon>Glomerellaceae</taxon>
        <taxon>Colletotrichum</taxon>
        <taxon>Colletotrichum acutatum species complex</taxon>
    </lineage>
</organism>